<dbReference type="STRING" id="6238.A8Y3I4"/>
<dbReference type="EMBL" id="HE600964">
    <property type="protein sequence ID" value="CAP39453.2"/>
    <property type="molecule type" value="Genomic_DNA"/>
</dbReference>
<dbReference type="GO" id="GO:0048468">
    <property type="term" value="P:cell development"/>
    <property type="evidence" value="ECO:0007669"/>
    <property type="project" value="UniProtKB-ARBA"/>
</dbReference>
<dbReference type="FunFam" id="1.10.10.500:FF:000002">
    <property type="entry name" value="Prospero homeobox 3"/>
    <property type="match status" value="1"/>
</dbReference>
<evidence type="ECO:0000256" key="2">
    <source>
        <dbReference type="ARBA" id="ARBA00022473"/>
    </source>
</evidence>
<keyword evidence="7" id="KW-0539">Nucleus</keyword>
<evidence type="ECO:0000256" key="4">
    <source>
        <dbReference type="ARBA" id="ARBA00023125"/>
    </source>
</evidence>
<protein>
    <submittedName>
        <fullName evidence="10">Protein CBR-CEH-26</fullName>
    </submittedName>
</protein>
<evidence type="ECO:0000256" key="7">
    <source>
        <dbReference type="ARBA" id="ARBA00023242"/>
    </source>
</evidence>
<evidence type="ECO:0000259" key="9">
    <source>
        <dbReference type="PROSITE" id="PS51818"/>
    </source>
</evidence>
<dbReference type="AlphaFoldDB" id="A8Y3I4"/>
<evidence type="ECO:0000313" key="12">
    <source>
        <dbReference type="WormBase" id="CBG22984a"/>
    </source>
</evidence>
<keyword evidence="4" id="KW-0238">DNA-binding</keyword>
<dbReference type="FunCoup" id="A8Y3I4">
    <property type="interactions" value="158"/>
</dbReference>
<dbReference type="SUPFAM" id="SSF46689">
    <property type="entry name" value="Homeodomain-like"/>
    <property type="match status" value="1"/>
</dbReference>
<keyword evidence="11" id="KW-1185">Reference proteome</keyword>
<dbReference type="GO" id="GO:0000981">
    <property type="term" value="F:DNA-binding transcription factor activity, RNA polymerase II-specific"/>
    <property type="evidence" value="ECO:0000318"/>
    <property type="project" value="GO_Central"/>
</dbReference>
<feature type="compositionally biased region" description="Basic and acidic residues" evidence="8">
    <location>
        <begin position="389"/>
        <end position="405"/>
    </location>
</feature>
<proteinExistence type="predicted"/>
<comment type="subcellular location">
    <subcellularLocation>
        <location evidence="1">Nucleus</location>
    </subcellularLocation>
</comment>
<dbReference type="InterPro" id="IPR009057">
    <property type="entry name" value="Homeodomain-like_sf"/>
</dbReference>
<feature type="region of interest" description="Disordered" evidence="8">
    <location>
        <begin position="165"/>
        <end position="195"/>
    </location>
</feature>
<dbReference type="eggNOG" id="KOG3779">
    <property type="taxonomic scope" value="Eukaryota"/>
</dbReference>
<gene>
    <name evidence="12" type="primary">pros-1</name>
    <name evidence="10" type="synonym">Cbr-ceh-26</name>
    <name evidence="12" type="ORF">CBG22984</name>
    <name evidence="10" type="ORF">CBG_22984</name>
</gene>
<feature type="compositionally biased region" description="Low complexity" evidence="8">
    <location>
        <begin position="75"/>
        <end position="96"/>
    </location>
</feature>
<reference evidence="10 11" key="1">
    <citation type="journal article" date="2003" name="PLoS Biol.">
        <title>The genome sequence of Caenorhabditis briggsae: a platform for comparative genomics.</title>
        <authorList>
            <person name="Stein L.D."/>
            <person name="Bao Z."/>
            <person name="Blasiar D."/>
            <person name="Blumenthal T."/>
            <person name="Brent M.R."/>
            <person name="Chen N."/>
            <person name="Chinwalla A."/>
            <person name="Clarke L."/>
            <person name="Clee C."/>
            <person name="Coghlan A."/>
            <person name="Coulson A."/>
            <person name="D'Eustachio P."/>
            <person name="Fitch D.H."/>
            <person name="Fulton L.A."/>
            <person name="Fulton R.E."/>
            <person name="Griffiths-Jones S."/>
            <person name="Harris T.W."/>
            <person name="Hillier L.W."/>
            <person name="Kamath R."/>
            <person name="Kuwabara P.E."/>
            <person name="Mardis E.R."/>
            <person name="Marra M.A."/>
            <person name="Miner T.L."/>
            <person name="Minx P."/>
            <person name="Mullikin J.C."/>
            <person name="Plumb R.W."/>
            <person name="Rogers J."/>
            <person name="Schein J.E."/>
            <person name="Sohrmann M."/>
            <person name="Spieth J."/>
            <person name="Stajich J.E."/>
            <person name="Wei C."/>
            <person name="Willey D."/>
            <person name="Wilson R.K."/>
            <person name="Durbin R."/>
            <person name="Waterston R.H."/>
        </authorList>
    </citation>
    <scope>NUCLEOTIDE SEQUENCE [LARGE SCALE GENOMIC DNA]</scope>
    <source>
        <strain evidence="10 11">AF16</strain>
    </source>
</reference>
<evidence type="ECO:0000256" key="6">
    <source>
        <dbReference type="ARBA" id="ARBA00023163"/>
    </source>
</evidence>
<dbReference type="GO" id="GO:0006357">
    <property type="term" value="P:regulation of transcription by RNA polymerase II"/>
    <property type="evidence" value="ECO:0000318"/>
    <property type="project" value="GO_Central"/>
</dbReference>
<dbReference type="InterPro" id="IPR039350">
    <property type="entry name" value="Prospero_homeodomain"/>
</dbReference>
<dbReference type="InterPro" id="IPR037131">
    <property type="entry name" value="Homeo_prospero_dom_sf"/>
</dbReference>
<evidence type="ECO:0000256" key="8">
    <source>
        <dbReference type="SAM" id="MobiDB-lite"/>
    </source>
</evidence>
<evidence type="ECO:0000313" key="10">
    <source>
        <dbReference type="EMBL" id="CAP39453.2"/>
    </source>
</evidence>
<feature type="compositionally biased region" description="Basic and acidic residues" evidence="8">
    <location>
        <begin position="165"/>
        <end position="176"/>
    </location>
</feature>
<dbReference type="PANTHER" id="PTHR12198">
    <property type="entry name" value="HOMEOBOX PROTEIN PROSPERO/PROX-1/CEH-26"/>
    <property type="match status" value="1"/>
</dbReference>
<keyword evidence="3" id="KW-0805">Transcription regulation</keyword>
<feature type="region of interest" description="Disordered" evidence="8">
    <location>
        <begin position="113"/>
        <end position="132"/>
    </location>
</feature>
<feature type="region of interest" description="Disordered" evidence="8">
    <location>
        <begin position="381"/>
        <end position="415"/>
    </location>
</feature>
<feature type="compositionally biased region" description="Low complexity" evidence="8">
    <location>
        <begin position="406"/>
        <end position="415"/>
    </location>
</feature>
<keyword evidence="5" id="KW-0371">Homeobox</keyword>
<dbReference type="Pfam" id="PF05044">
    <property type="entry name" value="HPD"/>
    <property type="match status" value="1"/>
</dbReference>
<dbReference type="InterPro" id="IPR023082">
    <property type="entry name" value="Homeo_prospero_dom"/>
</dbReference>
<feature type="region of interest" description="Disordered" evidence="8">
    <location>
        <begin position="39"/>
        <end position="97"/>
    </location>
</feature>
<dbReference type="WormBase" id="CBG22984a">
    <property type="protein sequence ID" value="CBP38488"/>
    <property type="gene ID" value="WBGene00041422"/>
    <property type="gene designation" value="Cbr-pros-1"/>
</dbReference>
<evidence type="ECO:0000256" key="1">
    <source>
        <dbReference type="ARBA" id="ARBA00004123"/>
    </source>
</evidence>
<dbReference type="InParanoid" id="A8Y3I4"/>
<evidence type="ECO:0000256" key="3">
    <source>
        <dbReference type="ARBA" id="ARBA00023015"/>
    </source>
</evidence>
<dbReference type="GO" id="GO:0010001">
    <property type="term" value="P:glial cell differentiation"/>
    <property type="evidence" value="ECO:0007669"/>
    <property type="project" value="UniProtKB-ARBA"/>
</dbReference>
<organism evidence="10 11">
    <name type="scientific">Caenorhabditis briggsae</name>
    <dbReference type="NCBI Taxonomy" id="6238"/>
    <lineage>
        <taxon>Eukaryota</taxon>
        <taxon>Metazoa</taxon>
        <taxon>Ecdysozoa</taxon>
        <taxon>Nematoda</taxon>
        <taxon>Chromadorea</taxon>
        <taxon>Rhabditida</taxon>
        <taxon>Rhabditina</taxon>
        <taxon>Rhabditomorpha</taxon>
        <taxon>Rhabditoidea</taxon>
        <taxon>Rhabditidae</taxon>
        <taxon>Peloderinae</taxon>
        <taxon>Caenorhabditis</taxon>
    </lineage>
</organism>
<dbReference type="HOGENOM" id="CLU_443616_0_0_1"/>
<evidence type="ECO:0000313" key="11">
    <source>
        <dbReference type="Proteomes" id="UP000008549"/>
    </source>
</evidence>
<keyword evidence="2" id="KW-0217">Developmental protein</keyword>
<name>A8Y3I4_CAEBR</name>
<sequence length="624" mass="69838">MSSGLPQLLSAAPPAANGFNLPIGFPTFPYIFGPGGQPVSNIQSSGGGVNNRYKQKRHRQRVDAGEPRNTYQGMSSNTSTSSTSSTSSSTSCSNSSKTPLDLALVKTEMISTLSPPLQTENDSKSFNESDEAQEIEAMKAENDAALEEQDEIDADYEEEINHQIAEDGELDIREESPESNGSSSSASKRKSFQPQKIGEELGIELGEETEQINVTVGGTSEDVADDVTEETDTKEFSALQAQLQNGTQTDQQKFYAAFLEQQKKRLMAVHIAQSNKLNTEHLMSMLKGEVVDNLFKSFEKIIKEWAQQEVLKNQEATAAPPQMPIPQPAPFHPLFPPNPLFHMPPPPRSEMSAEWSSDPMNSGGGIFPPNFNAFNVFSALRRPQQDGGDEPKRKRTRIDVKKEDVASSSRASPISVSASPPLARFYPAPTMVGHHFGAMHFGDRDNSPTNSDELSDCGFEGNGSSSMLTPMHLRKAKLMFFYTRYPSSNLLKSYFPDIRFNKNNTAQLVKWFSNFREFYYIQMEKFARQALSEGISDRSEIFVSKDSELFKVLNTHYNRNNHIKAPDRLVLVVQETLREFYDAIKLGKDAEPSWKKTIYKIINRLDDQIPDFFKEPNFLERLES</sequence>
<dbReference type="GO" id="GO:0000978">
    <property type="term" value="F:RNA polymerase II cis-regulatory region sequence-specific DNA binding"/>
    <property type="evidence" value="ECO:0000318"/>
    <property type="project" value="GO_Central"/>
</dbReference>
<dbReference type="Gene3D" id="1.10.10.500">
    <property type="entry name" value="Homeo-prospero domain"/>
    <property type="match status" value="1"/>
</dbReference>
<reference evidence="10 11" key="2">
    <citation type="journal article" date="2011" name="PLoS Genet.">
        <title>Caenorhabditis briggsae recombinant inbred line genotypes reveal inter-strain incompatibility and the evolution of recombination.</title>
        <authorList>
            <person name="Ross J.A."/>
            <person name="Koboldt D.C."/>
            <person name="Staisch J.E."/>
            <person name="Chamberlin H.M."/>
            <person name="Gupta B.P."/>
            <person name="Miller R.D."/>
            <person name="Baird S.E."/>
            <person name="Haag E.S."/>
        </authorList>
    </citation>
    <scope>NUCLEOTIDE SEQUENCE [LARGE SCALE GENOMIC DNA]</scope>
    <source>
        <strain evidence="10 11">AF16</strain>
    </source>
</reference>
<dbReference type="Proteomes" id="UP000008549">
    <property type="component" value="Unassembled WGS sequence"/>
</dbReference>
<dbReference type="PROSITE" id="PS51818">
    <property type="entry name" value="HOMEO_PROSPERO"/>
    <property type="match status" value="1"/>
</dbReference>
<dbReference type="PANTHER" id="PTHR12198:SF0">
    <property type="entry name" value="HOMEOBOX PROTEIN PROSPERO"/>
    <property type="match status" value="1"/>
</dbReference>
<dbReference type="GO" id="GO:0005634">
    <property type="term" value="C:nucleus"/>
    <property type="evidence" value="ECO:0000318"/>
    <property type="project" value="GO_Central"/>
</dbReference>
<feature type="domain" description="Prospero" evidence="9">
    <location>
        <begin position="465"/>
        <end position="623"/>
    </location>
</feature>
<dbReference type="OMA" id="DGEDSHE"/>
<evidence type="ECO:0000256" key="5">
    <source>
        <dbReference type="ARBA" id="ARBA00023155"/>
    </source>
</evidence>
<accession>A8Y3I4</accession>
<keyword evidence="6" id="KW-0804">Transcription</keyword>